<evidence type="ECO:0000259" key="6">
    <source>
        <dbReference type="PROSITE" id="PS50863"/>
    </source>
</evidence>
<dbReference type="GO" id="GO:0003677">
    <property type="term" value="F:DNA binding"/>
    <property type="evidence" value="ECO:0007669"/>
    <property type="project" value="UniProtKB-KW"/>
</dbReference>
<feature type="domain" description="TF-B3" evidence="6">
    <location>
        <begin position="231"/>
        <end position="286"/>
    </location>
</feature>
<dbReference type="PANTHER" id="PTHR31920:SF135">
    <property type="entry name" value="B3 DOMAIN-CONTAINING PROTEIN OS03G0621600-RELATED"/>
    <property type="match status" value="1"/>
</dbReference>
<dbReference type="InterPro" id="IPR015300">
    <property type="entry name" value="DNA-bd_pseudobarrel_sf"/>
</dbReference>
<dbReference type="SUPFAM" id="SSF101936">
    <property type="entry name" value="DNA-binding pseudobarrel domain"/>
    <property type="match status" value="3"/>
</dbReference>
<sequence>MDSKQPPNGFLSSSKVPQVLPRVLQGPPSASKGLPFFLLSSTPILGLRTHHLDLKSCLSIPKSFYDEFGEHLSANVKIMCKDITWESKIDMELGKICDLGSFTKFYEIKIYNLVQFDFYGNNLFLVKIFKDSAVECEYPIKNQKVFMDNEKLHTVWRKEQYVIDGWSLEYDKAHALWSFSSHHNYVNYFEKKIKFYDIDENVNNTCLNLELENLYKNWKHVTKVYLTFVERSWEIGIEWVAGKCYFGKGWSEFVTETELDVGDSLLLFKEPSSRYDNINVRIVKGKYNVIDMSEGSKEFSASFYKVLSELSINDSVLVVPKLIKDNYGWKLNDIRKVEVGGESSFVFYNYKRGYVSNLEKFMKYFNLKAGETVIFTMDSIVGFGVLITIQKQDDFCEVDYFEFRTIPRAPVHNQDNINGVGWKFLIRASKNAIDSFEIEIPGRFVRRFGKGIPGTVSFVLRNGKNFSGQYLHNERKMLGLVEIIMYTHLEEGELCLFTYCGNGKFEIVVFDISKVEKNFEYTVTEEDDVNNSEEVLLENTAGNEIIDAEMTDESMDSDTDMENVNGETIVQVEMDDPVLTFSAVMTVSNINNTSHGTYIPGYIKPGNRNFKHGERVTFRCENREWEVAIVYSNGIPRFSAGWNQFAKYNKLSLNETVEFTMVDGEDGLAFEIGFPGHD</sequence>
<keyword evidence="4" id="KW-0804">Transcription</keyword>
<evidence type="ECO:0000256" key="3">
    <source>
        <dbReference type="ARBA" id="ARBA00023125"/>
    </source>
</evidence>
<evidence type="ECO:0000256" key="4">
    <source>
        <dbReference type="ARBA" id="ARBA00023163"/>
    </source>
</evidence>
<evidence type="ECO:0000256" key="1">
    <source>
        <dbReference type="ARBA" id="ARBA00004123"/>
    </source>
</evidence>
<dbReference type="InterPro" id="IPR050655">
    <property type="entry name" value="Plant_B3_domain"/>
</dbReference>
<organism evidence="7 8">
    <name type="scientific">Heracleum sosnowskyi</name>
    <dbReference type="NCBI Taxonomy" id="360622"/>
    <lineage>
        <taxon>Eukaryota</taxon>
        <taxon>Viridiplantae</taxon>
        <taxon>Streptophyta</taxon>
        <taxon>Embryophyta</taxon>
        <taxon>Tracheophyta</taxon>
        <taxon>Spermatophyta</taxon>
        <taxon>Magnoliopsida</taxon>
        <taxon>eudicotyledons</taxon>
        <taxon>Gunneridae</taxon>
        <taxon>Pentapetalae</taxon>
        <taxon>asterids</taxon>
        <taxon>campanulids</taxon>
        <taxon>Apiales</taxon>
        <taxon>Apiaceae</taxon>
        <taxon>Apioideae</taxon>
        <taxon>apioid superclade</taxon>
        <taxon>Tordylieae</taxon>
        <taxon>Tordyliinae</taxon>
        <taxon>Heracleum</taxon>
    </lineage>
</organism>
<dbReference type="AlphaFoldDB" id="A0AAD8JGU9"/>
<keyword evidence="3" id="KW-0238">DNA-binding</keyword>
<keyword evidence="8" id="KW-1185">Reference proteome</keyword>
<proteinExistence type="predicted"/>
<dbReference type="GO" id="GO:0005634">
    <property type="term" value="C:nucleus"/>
    <property type="evidence" value="ECO:0007669"/>
    <property type="project" value="UniProtKB-SubCell"/>
</dbReference>
<dbReference type="PANTHER" id="PTHR31920">
    <property type="entry name" value="B3 DOMAIN-CONTAINING"/>
    <property type="match status" value="1"/>
</dbReference>
<reference evidence="7" key="2">
    <citation type="submission" date="2023-05" db="EMBL/GenBank/DDBJ databases">
        <authorList>
            <person name="Schelkunov M.I."/>
        </authorList>
    </citation>
    <scope>NUCLEOTIDE SEQUENCE</scope>
    <source>
        <strain evidence="7">Hsosn_3</strain>
        <tissue evidence="7">Leaf</tissue>
    </source>
</reference>
<dbReference type="Proteomes" id="UP001237642">
    <property type="component" value="Unassembled WGS sequence"/>
</dbReference>
<name>A0AAD8JGU9_9APIA</name>
<dbReference type="InterPro" id="IPR003340">
    <property type="entry name" value="B3_DNA-bd"/>
</dbReference>
<dbReference type="EMBL" id="JAUIZM010000001">
    <property type="protein sequence ID" value="KAK1402326.1"/>
    <property type="molecule type" value="Genomic_DNA"/>
</dbReference>
<evidence type="ECO:0000313" key="8">
    <source>
        <dbReference type="Proteomes" id="UP001237642"/>
    </source>
</evidence>
<gene>
    <name evidence="7" type="ORF">POM88_001931</name>
</gene>
<comment type="subcellular location">
    <subcellularLocation>
        <location evidence="1">Nucleus</location>
    </subcellularLocation>
</comment>
<keyword evidence="5" id="KW-0539">Nucleus</keyword>
<dbReference type="PROSITE" id="PS50863">
    <property type="entry name" value="B3"/>
    <property type="match status" value="2"/>
</dbReference>
<protein>
    <recommendedName>
        <fullName evidence="6">TF-B3 domain-containing protein</fullName>
    </recommendedName>
</protein>
<evidence type="ECO:0000313" key="7">
    <source>
        <dbReference type="EMBL" id="KAK1402326.1"/>
    </source>
</evidence>
<comment type="caution">
    <text evidence="7">The sequence shown here is derived from an EMBL/GenBank/DDBJ whole genome shotgun (WGS) entry which is preliminary data.</text>
</comment>
<accession>A0AAD8JGU9</accession>
<dbReference type="Gene3D" id="2.40.330.10">
    <property type="entry name" value="DNA-binding pseudobarrel domain"/>
    <property type="match status" value="3"/>
</dbReference>
<evidence type="ECO:0000256" key="5">
    <source>
        <dbReference type="ARBA" id="ARBA00023242"/>
    </source>
</evidence>
<reference evidence="7" key="1">
    <citation type="submission" date="2023-02" db="EMBL/GenBank/DDBJ databases">
        <title>Genome of toxic invasive species Heracleum sosnowskyi carries increased number of genes despite the absence of recent whole-genome duplications.</title>
        <authorList>
            <person name="Schelkunov M."/>
            <person name="Shtratnikova V."/>
            <person name="Makarenko M."/>
            <person name="Klepikova A."/>
            <person name="Omelchenko D."/>
            <person name="Novikova G."/>
            <person name="Obukhova E."/>
            <person name="Bogdanov V."/>
            <person name="Penin A."/>
            <person name="Logacheva M."/>
        </authorList>
    </citation>
    <scope>NUCLEOTIDE SEQUENCE</scope>
    <source>
        <strain evidence="7">Hsosn_3</strain>
        <tissue evidence="7">Leaf</tissue>
    </source>
</reference>
<feature type="domain" description="TF-B3" evidence="6">
    <location>
        <begin position="621"/>
        <end position="676"/>
    </location>
</feature>
<keyword evidence="2" id="KW-0805">Transcription regulation</keyword>
<evidence type="ECO:0000256" key="2">
    <source>
        <dbReference type="ARBA" id="ARBA00023015"/>
    </source>
</evidence>